<dbReference type="Proteomes" id="UP001549143">
    <property type="component" value="Unassembled WGS sequence"/>
</dbReference>
<gene>
    <name evidence="1" type="ORF">ABID44_003326</name>
</gene>
<sequence>MAMRVVIEFYRIRDKDDAHAVVGRETADVADLDAAIGIARQLSQTLAMPQKPDAMTIADARGATLHSENIDAAASDEERPIP</sequence>
<organism evidence="1 2">
    <name type="scientific">Aquamicrobium ahrensii</name>
    <dbReference type="NCBI Taxonomy" id="469551"/>
    <lineage>
        <taxon>Bacteria</taxon>
        <taxon>Pseudomonadati</taxon>
        <taxon>Pseudomonadota</taxon>
        <taxon>Alphaproteobacteria</taxon>
        <taxon>Hyphomicrobiales</taxon>
        <taxon>Phyllobacteriaceae</taxon>
        <taxon>Aquamicrobium</taxon>
    </lineage>
</organism>
<reference evidence="1 2" key="1">
    <citation type="submission" date="2024-06" db="EMBL/GenBank/DDBJ databases">
        <title>Genomic Encyclopedia of Type Strains, Phase IV (KMG-IV): sequencing the most valuable type-strain genomes for metagenomic binning, comparative biology and taxonomic classification.</title>
        <authorList>
            <person name="Goeker M."/>
        </authorList>
    </citation>
    <scope>NUCLEOTIDE SEQUENCE [LARGE SCALE GENOMIC DNA]</scope>
    <source>
        <strain evidence="1 2">DSM 19730</strain>
    </source>
</reference>
<evidence type="ECO:0000313" key="1">
    <source>
        <dbReference type="EMBL" id="MET3662973.1"/>
    </source>
</evidence>
<proteinExistence type="predicted"/>
<evidence type="ECO:0000313" key="2">
    <source>
        <dbReference type="Proteomes" id="UP001549143"/>
    </source>
</evidence>
<dbReference type="EMBL" id="JBEPMN010000017">
    <property type="protein sequence ID" value="MET3662973.1"/>
    <property type="molecule type" value="Genomic_DNA"/>
</dbReference>
<dbReference type="RefSeq" id="WP_378226658.1">
    <property type="nucleotide sequence ID" value="NZ_JBEPMN010000017.1"/>
</dbReference>
<keyword evidence="2" id="KW-1185">Reference proteome</keyword>
<comment type="caution">
    <text evidence="1">The sequence shown here is derived from an EMBL/GenBank/DDBJ whole genome shotgun (WGS) entry which is preliminary data.</text>
</comment>
<name>A0ABV2KSF0_9HYPH</name>
<accession>A0ABV2KSF0</accession>
<evidence type="ECO:0008006" key="3">
    <source>
        <dbReference type="Google" id="ProtNLM"/>
    </source>
</evidence>
<protein>
    <recommendedName>
        <fullName evidence="3">DUF1902 domain-containing protein</fullName>
    </recommendedName>
</protein>